<sequence length="100" mass="12176">MIINFLIKYLRAFLPKEYFWQIPIDGKPVYIYDIIINNQLEGRSKSDIIKLFEKNSISFVSENRWKYFVNTHKKKEYVLIMHFKNDSLSKINYKYKKLSS</sequence>
<organism evidence="1 2">
    <name type="scientific">Chryseobacterium camelliae</name>
    <dbReference type="NCBI Taxonomy" id="1265445"/>
    <lineage>
        <taxon>Bacteria</taxon>
        <taxon>Pseudomonadati</taxon>
        <taxon>Bacteroidota</taxon>
        <taxon>Flavobacteriia</taxon>
        <taxon>Flavobacteriales</taxon>
        <taxon>Weeksellaceae</taxon>
        <taxon>Chryseobacterium group</taxon>
        <taxon>Chryseobacterium</taxon>
    </lineage>
</organism>
<name>A0ABU0TDT8_9FLAO</name>
<gene>
    <name evidence="1" type="ORF">QE404_000392</name>
</gene>
<dbReference type="EMBL" id="JAUTAL010000001">
    <property type="protein sequence ID" value="MDQ1095245.1"/>
    <property type="molecule type" value="Genomic_DNA"/>
</dbReference>
<evidence type="ECO:0000313" key="2">
    <source>
        <dbReference type="Proteomes" id="UP001225072"/>
    </source>
</evidence>
<accession>A0ABU0TDT8</accession>
<comment type="caution">
    <text evidence="1">The sequence shown here is derived from an EMBL/GenBank/DDBJ whole genome shotgun (WGS) entry which is preliminary data.</text>
</comment>
<evidence type="ECO:0000313" key="1">
    <source>
        <dbReference type="EMBL" id="MDQ1095245.1"/>
    </source>
</evidence>
<reference evidence="1 2" key="1">
    <citation type="submission" date="2023-07" db="EMBL/GenBank/DDBJ databases">
        <title>Functional and genomic diversity of the sorghum phyllosphere microbiome.</title>
        <authorList>
            <person name="Shade A."/>
        </authorList>
    </citation>
    <scope>NUCLEOTIDE SEQUENCE [LARGE SCALE GENOMIC DNA]</scope>
    <source>
        <strain evidence="1 2">SORGH_AS_1064</strain>
    </source>
</reference>
<protein>
    <submittedName>
        <fullName evidence="1">Uncharacterized protein</fullName>
    </submittedName>
</protein>
<keyword evidence="2" id="KW-1185">Reference proteome</keyword>
<dbReference type="Proteomes" id="UP001225072">
    <property type="component" value="Unassembled WGS sequence"/>
</dbReference>
<proteinExistence type="predicted"/>